<reference evidence="2 3" key="1">
    <citation type="submission" date="2020-06" db="EMBL/GenBank/DDBJ databases">
        <title>Transcriptomic and genomic resources for Thalictrum thalictroides and T. hernandezii: Facilitating candidate gene discovery in an emerging model plant lineage.</title>
        <authorList>
            <person name="Arias T."/>
            <person name="Riano-Pachon D.M."/>
            <person name="Di Stilio V.S."/>
        </authorList>
    </citation>
    <scope>NUCLEOTIDE SEQUENCE [LARGE SCALE GENOMIC DNA]</scope>
    <source>
        <strain evidence="3">cv. WT478/WT964</strain>
        <tissue evidence="2">Leaves</tissue>
    </source>
</reference>
<dbReference type="EMBL" id="JABWDY010009495">
    <property type="protein sequence ID" value="KAF5201392.1"/>
    <property type="molecule type" value="Genomic_DNA"/>
</dbReference>
<accession>A0A7J6WZ46</accession>
<evidence type="ECO:0000313" key="3">
    <source>
        <dbReference type="Proteomes" id="UP000554482"/>
    </source>
</evidence>
<feature type="region of interest" description="Disordered" evidence="1">
    <location>
        <begin position="482"/>
        <end position="503"/>
    </location>
</feature>
<feature type="region of interest" description="Disordered" evidence="1">
    <location>
        <begin position="435"/>
        <end position="470"/>
    </location>
</feature>
<sequence length="644" mass="72225">MERFRQSDLRNKSSVLVEGKTFDLVNQFHSSGQFLIIEKGPNGIFRGNVSVSSFRWLGKLLCQLSIEDNDAGVMFRTTEEQKTVTGTVRRNRGGFYLQVLIVSRQGRKNYQSLCFPAGSNKKGWSLMGSTLRMFVDPLPQQATQQFGSKDNPTVKERRANTTYAEVGNIASEKSLYGKGVSVNSRAGVLHASWWLSTVICSTNCSNPDWQWVEKSIRGVFVQANLRIVEEGGAVVFLNSPADVSKIINMPPLITWNGHFSFHKWTPEAGSFNVSNEEKEVELSFLGIPFHLRTPSVVSQLAEQCGRIISVDDGAITSDSQICKARVRSREMTSIPRTILLEERGYVFTVWIELNIRRLIGISEKKQPPPSVAGVVGSTLEVPRMVMRQQPAPNAALGGTSSEQSVAPGFADNRIVVRVDQVEDPSMENQWHRAALTQAQASPPSRPISNDEEGESYRNQKRKNVKGVNQIQQFKHLWRPRRFLRGRSRSKSRPRTILKRGTNPFIQAELQSPCQIISGDVDTSMSDLNGEGNREEDESTDLSHDLIQNKTMIAESLYNCRSKEDIANLIDWMIIPLGKKVGMTTSLSEVEQRRFFNEILQSKDKGPQRFQREEVNETVKGLEQNAEEVIGGDSSHKGLVVEHVD</sequence>
<proteinExistence type="predicted"/>
<organism evidence="2 3">
    <name type="scientific">Thalictrum thalictroides</name>
    <name type="common">Rue-anemone</name>
    <name type="synonym">Anemone thalictroides</name>
    <dbReference type="NCBI Taxonomy" id="46969"/>
    <lineage>
        <taxon>Eukaryota</taxon>
        <taxon>Viridiplantae</taxon>
        <taxon>Streptophyta</taxon>
        <taxon>Embryophyta</taxon>
        <taxon>Tracheophyta</taxon>
        <taxon>Spermatophyta</taxon>
        <taxon>Magnoliopsida</taxon>
        <taxon>Ranunculales</taxon>
        <taxon>Ranunculaceae</taxon>
        <taxon>Thalictroideae</taxon>
        <taxon>Thalictrum</taxon>
    </lineage>
</organism>
<evidence type="ECO:0000313" key="2">
    <source>
        <dbReference type="EMBL" id="KAF5201392.1"/>
    </source>
</evidence>
<evidence type="ECO:0008006" key="4">
    <source>
        <dbReference type="Google" id="ProtNLM"/>
    </source>
</evidence>
<gene>
    <name evidence="2" type="ORF">FRX31_009022</name>
</gene>
<keyword evidence="3" id="KW-1185">Reference proteome</keyword>
<protein>
    <recommendedName>
        <fullName evidence="4">DUF4283 domain-containing protein</fullName>
    </recommendedName>
</protein>
<feature type="compositionally biased region" description="Basic residues" evidence="1">
    <location>
        <begin position="482"/>
        <end position="497"/>
    </location>
</feature>
<name>A0A7J6WZ46_THATH</name>
<comment type="caution">
    <text evidence="2">The sequence shown here is derived from an EMBL/GenBank/DDBJ whole genome shotgun (WGS) entry which is preliminary data.</text>
</comment>
<feature type="region of interest" description="Disordered" evidence="1">
    <location>
        <begin position="521"/>
        <end position="540"/>
    </location>
</feature>
<dbReference type="AlphaFoldDB" id="A0A7J6WZ46"/>
<evidence type="ECO:0000256" key="1">
    <source>
        <dbReference type="SAM" id="MobiDB-lite"/>
    </source>
</evidence>
<dbReference type="Proteomes" id="UP000554482">
    <property type="component" value="Unassembled WGS sequence"/>
</dbReference>